<dbReference type="NCBIfam" id="TIGR00684">
    <property type="entry name" value="narJ"/>
    <property type="match status" value="1"/>
</dbReference>
<dbReference type="Pfam" id="PF02613">
    <property type="entry name" value="Nitrate_red_del"/>
    <property type="match status" value="1"/>
</dbReference>
<dbReference type="Gene3D" id="1.10.3480.10">
    <property type="entry name" value="TorD-like"/>
    <property type="match status" value="1"/>
</dbReference>
<dbReference type="PANTHER" id="PTHR43680">
    <property type="entry name" value="NITRATE REDUCTASE MOLYBDENUM COFACTOR ASSEMBLY CHAPERONE"/>
    <property type="match status" value="1"/>
</dbReference>
<proteinExistence type="predicted"/>
<sequence length="225" mass="25239">MRTHTGAVPAPTSRVAMTDQQRRVVFMATSLLLDYPDDRWEDIIDAVSVQIDDLPKNTRQQFVQFLTAVRVMGRRGMEQHYVECFDQRRRCSLFLSYYAVGDTRQRGAAILAFQESLETLGFFLEREELPDHLCVVLEVAAKAEGLAHHVATDMLAAHRDGIEVLRVALEHSDSPYSRLVAAVCSALPDIDEETRKNFVDLIRSGPPAELIGIESPLPFPTATNV</sequence>
<dbReference type="GO" id="GO:0016530">
    <property type="term" value="F:metallochaperone activity"/>
    <property type="evidence" value="ECO:0007669"/>
    <property type="project" value="TreeGrafter"/>
</dbReference>
<dbReference type="GO" id="GO:0051082">
    <property type="term" value="F:unfolded protein binding"/>
    <property type="evidence" value="ECO:0007669"/>
    <property type="project" value="InterPro"/>
</dbReference>
<reference evidence="3" key="1">
    <citation type="submission" date="2016-02" db="EMBL/GenBank/DDBJ databases">
        <title>Genomic analyses of a collection of pathogenic Corynebacterium diphtheriae.</title>
        <authorList>
            <person name="Sangal V."/>
            <person name="Titov L."/>
        </authorList>
    </citation>
    <scope>NUCLEOTIDE SEQUENCE [LARGE SCALE GENOMIC DNA]</scope>
    <source>
        <strain evidence="3">1438</strain>
    </source>
</reference>
<gene>
    <name evidence="2" type="ORF">AY602_06960</name>
</gene>
<evidence type="ECO:0000256" key="1">
    <source>
        <dbReference type="ARBA" id="ARBA00023063"/>
    </source>
</evidence>
<dbReference type="Proteomes" id="UP000197692">
    <property type="component" value="Unassembled WGS sequence"/>
</dbReference>
<protein>
    <submittedName>
        <fullName evidence="2">Nitrate reductase</fullName>
    </submittedName>
</protein>
<dbReference type="PANTHER" id="PTHR43680:SF2">
    <property type="entry name" value="NITRATE REDUCTASE MOLYBDENUM COFACTOR ASSEMBLY CHAPERONE NARJ"/>
    <property type="match status" value="1"/>
</dbReference>
<organism evidence="2 3">
    <name type="scientific">Corynebacterium diphtheriae bv. mitis</name>
    <dbReference type="NCBI Taxonomy" id="1806053"/>
    <lineage>
        <taxon>Bacteria</taxon>
        <taxon>Bacillati</taxon>
        <taxon>Actinomycetota</taxon>
        <taxon>Actinomycetes</taxon>
        <taxon>Mycobacteriales</taxon>
        <taxon>Corynebacteriaceae</taxon>
        <taxon>Corynebacterium</taxon>
    </lineage>
</organism>
<accession>A0A854NHX1</accession>
<comment type="caution">
    <text evidence="2">The sequence shown here is derived from an EMBL/GenBank/DDBJ whole genome shotgun (WGS) entry which is preliminary data.</text>
</comment>
<dbReference type="InterPro" id="IPR020945">
    <property type="entry name" value="DMSO/NO3_reduct_chaperone"/>
</dbReference>
<dbReference type="GO" id="GO:0042128">
    <property type="term" value="P:nitrate assimilation"/>
    <property type="evidence" value="ECO:0007669"/>
    <property type="project" value="UniProtKB-KW"/>
</dbReference>
<evidence type="ECO:0000313" key="3">
    <source>
        <dbReference type="Proteomes" id="UP000197692"/>
    </source>
</evidence>
<keyword evidence="1" id="KW-0534">Nitrate assimilation</keyword>
<dbReference type="SUPFAM" id="SSF89155">
    <property type="entry name" value="TorD-like"/>
    <property type="match status" value="1"/>
</dbReference>
<dbReference type="InterPro" id="IPR036411">
    <property type="entry name" value="TorD-like_sf"/>
</dbReference>
<dbReference type="EMBL" id="LSZF01000026">
    <property type="protein sequence ID" value="OWM34421.1"/>
    <property type="molecule type" value="Genomic_DNA"/>
</dbReference>
<dbReference type="InterPro" id="IPR003765">
    <property type="entry name" value="NO3_reductase_chaperone_NarJ"/>
</dbReference>
<dbReference type="AlphaFoldDB" id="A0A854NHX1"/>
<dbReference type="GO" id="GO:0051131">
    <property type="term" value="P:chaperone-mediated protein complex assembly"/>
    <property type="evidence" value="ECO:0007669"/>
    <property type="project" value="InterPro"/>
</dbReference>
<name>A0A854NHX1_CORDP</name>
<evidence type="ECO:0000313" key="2">
    <source>
        <dbReference type="EMBL" id="OWM34421.1"/>
    </source>
</evidence>